<evidence type="ECO:0000313" key="18">
    <source>
        <dbReference type="Proteomes" id="UP000509742"/>
    </source>
</evidence>
<dbReference type="EMBL" id="AP023036">
    <property type="protein sequence ID" value="BCD45062.1"/>
    <property type="molecule type" value="Genomic_DNA"/>
</dbReference>
<keyword evidence="18" id="KW-1185">Reference proteome</keyword>
<feature type="binding site" evidence="12">
    <location>
        <position position="352"/>
    </location>
    <ligand>
        <name>Zn(2+)</name>
        <dbReference type="ChEBI" id="CHEBI:29105"/>
        <label>2</label>
    </ligand>
</feature>
<reference evidence="15 18" key="2">
    <citation type="submission" date="2020-04" db="EMBL/GenBank/DDBJ databases">
        <title>Genomic analysis of gastric non-Helicobacter pylori Helicobacters isolated in Japan.</title>
        <authorList>
            <person name="Suzuki M."/>
            <person name="Rimbara E."/>
        </authorList>
    </citation>
    <scope>NUCLEOTIDE SEQUENCE [LARGE SCALE GENOMIC DNA]</scope>
    <source>
        <strain evidence="15 18">NHP19-0020</strain>
    </source>
</reference>
<feature type="binding site" evidence="12">
    <location>
        <position position="380"/>
    </location>
    <ligand>
        <name>Zn(2+)</name>
        <dbReference type="ChEBI" id="CHEBI:29105"/>
        <label>1</label>
    </ligand>
</feature>
<organism evidence="16 17">
    <name type="scientific">Helicobacter suis</name>
    <dbReference type="NCBI Taxonomy" id="104628"/>
    <lineage>
        <taxon>Bacteria</taxon>
        <taxon>Pseudomonadati</taxon>
        <taxon>Campylobacterota</taxon>
        <taxon>Epsilonproteobacteria</taxon>
        <taxon>Campylobacterales</taxon>
        <taxon>Helicobacteraceae</taxon>
        <taxon>Helicobacter</taxon>
    </lineage>
</organism>
<dbReference type="PANTHER" id="PTHR30580">
    <property type="entry name" value="PRIMOSOMAL PROTEIN N"/>
    <property type="match status" value="1"/>
</dbReference>
<dbReference type="InterPro" id="IPR027417">
    <property type="entry name" value="P-loop_NTPase"/>
</dbReference>
<dbReference type="PROSITE" id="PS51192">
    <property type="entry name" value="HELICASE_ATP_BIND_1"/>
    <property type="match status" value="1"/>
</dbReference>
<dbReference type="InterPro" id="IPR011545">
    <property type="entry name" value="DEAD/DEAH_box_helicase_dom"/>
</dbReference>
<evidence type="ECO:0000256" key="8">
    <source>
        <dbReference type="ARBA" id="ARBA00022840"/>
    </source>
</evidence>
<dbReference type="GO" id="GO:0005524">
    <property type="term" value="F:ATP binding"/>
    <property type="evidence" value="ECO:0007669"/>
    <property type="project" value="UniProtKB-UniRule"/>
</dbReference>
<dbReference type="InterPro" id="IPR001650">
    <property type="entry name" value="Helicase_C-like"/>
</dbReference>
<dbReference type="OrthoDB" id="9759544at2"/>
<dbReference type="Pfam" id="PF18074">
    <property type="entry name" value="PriA_C"/>
    <property type="match status" value="1"/>
</dbReference>
<dbReference type="InterPro" id="IPR041236">
    <property type="entry name" value="PriA_C"/>
</dbReference>
<dbReference type="Gene3D" id="3.40.1440.60">
    <property type="entry name" value="PriA, 3(prime) DNA-binding domain"/>
    <property type="match status" value="1"/>
</dbReference>
<reference evidence="16 17" key="1">
    <citation type="submission" date="2019-06" db="EMBL/GenBank/DDBJ databases">
        <title>Complete genome sequence of Helicobacter suis SNTW101c.</title>
        <authorList>
            <person name="Rimbara E."/>
            <person name="Suzuki M."/>
            <person name="Matsui H."/>
            <person name="Nakamura M."/>
            <person name="Mori S."/>
            <person name="Shibayama K."/>
        </authorList>
    </citation>
    <scope>NUCLEOTIDE SEQUENCE [LARGE SCALE GENOMIC DNA]</scope>
    <source>
        <strain evidence="16 17">SNTW101c</strain>
    </source>
</reference>
<evidence type="ECO:0000256" key="7">
    <source>
        <dbReference type="ARBA" id="ARBA00022833"/>
    </source>
</evidence>
<evidence type="ECO:0000256" key="5">
    <source>
        <dbReference type="ARBA" id="ARBA00022801"/>
    </source>
</evidence>
<dbReference type="Proteomes" id="UP000509742">
    <property type="component" value="Chromosome"/>
</dbReference>
<feature type="binding site" evidence="12">
    <location>
        <position position="349"/>
    </location>
    <ligand>
        <name>Zn(2+)</name>
        <dbReference type="ChEBI" id="CHEBI:29105"/>
        <label>2</label>
    </ligand>
</feature>
<dbReference type="SUPFAM" id="SSF52540">
    <property type="entry name" value="P-loop containing nucleoside triphosphate hydrolases"/>
    <property type="match status" value="2"/>
</dbReference>
<evidence type="ECO:0000256" key="2">
    <source>
        <dbReference type="ARBA" id="ARBA00022705"/>
    </source>
</evidence>
<dbReference type="Pfam" id="PF17764">
    <property type="entry name" value="PriA_3primeBD"/>
    <property type="match status" value="1"/>
</dbReference>
<comment type="catalytic activity">
    <reaction evidence="11 12">
        <text>ATP + H2O = ADP + phosphate + H(+)</text>
        <dbReference type="Rhea" id="RHEA:13065"/>
        <dbReference type="ChEBI" id="CHEBI:15377"/>
        <dbReference type="ChEBI" id="CHEBI:15378"/>
        <dbReference type="ChEBI" id="CHEBI:30616"/>
        <dbReference type="ChEBI" id="CHEBI:43474"/>
        <dbReference type="ChEBI" id="CHEBI:456216"/>
        <dbReference type="EC" id="5.6.2.4"/>
    </reaction>
</comment>
<keyword evidence="3 12" id="KW-0479">Metal-binding</keyword>
<dbReference type="GO" id="GO:0006302">
    <property type="term" value="P:double-strand break repair"/>
    <property type="evidence" value="ECO:0007669"/>
    <property type="project" value="InterPro"/>
</dbReference>
<dbReference type="PANTHER" id="PTHR30580:SF0">
    <property type="entry name" value="PRIMOSOMAL PROTEIN N"/>
    <property type="match status" value="1"/>
</dbReference>
<dbReference type="SMART" id="SM00487">
    <property type="entry name" value="DEXDc"/>
    <property type="match status" value="1"/>
</dbReference>
<protein>
    <recommendedName>
        <fullName evidence="12">Replication restart protein PriA</fullName>
    </recommendedName>
    <alternativeName>
        <fullName evidence="12">ATP-dependent DNA helicase PriA</fullName>
        <ecNumber evidence="12">5.6.2.4</ecNumber>
    </alternativeName>
    <alternativeName>
        <fullName evidence="12">DNA 3'-5' helicase PriA</fullName>
    </alternativeName>
</protein>
<dbReference type="GO" id="GO:0016787">
    <property type="term" value="F:hydrolase activity"/>
    <property type="evidence" value="ECO:0007669"/>
    <property type="project" value="UniProtKB-KW"/>
</dbReference>
<keyword evidence="8 12" id="KW-0067">ATP-binding</keyword>
<feature type="domain" description="Helicase C-terminal" evidence="14">
    <location>
        <begin position="359"/>
        <end position="530"/>
    </location>
</feature>
<gene>
    <name evidence="12 16" type="primary">priA</name>
    <name evidence="15" type="ORF">NHP190020_01010</name>
    <name evidence="16" type="ORF">SNTW_01010</name>
</gene>
<evidence type="ECO:0000313" key="16">
    <source>
        <dbReference type="EMBL" id="BCD69456.1"/>
    </source>
</evidence>
<evidence type="ECO:0000256" key="1">
    <source>
        <dbReference type="ARBA" id="ARBA00022515"/>
    </source>
</evidence>
<keyword evidence="6 12" id="KW-0347">Helicase</keyword>
<dbReference type="NCBIfam" id="TIGR00595">
    <property type="entry name" value="priA"/>
    <property type="match status" value="1"/>
</dbReference>
<keyword evidence="1 12" id="KW-0639">Primosome</keyword>
<feature type="domain" description="Helicase ATP-binding" evidence="13">
    <location>
        <begin position="122"/>
        <end position="288"/>
    </location>
</feature>
<dbReference type="GO" id="GO:0006269">
    <property type="term" value="P:DNA replication, synthesis of primer"/>
    <property type="evidence" value="ECO:0007669"/>
    <property type="project" value="UniProtKB-KW"/>
</dbReference>
<dbReference type="EC" id="5.6.2.4" evidence="12"/>
<comment type="subunit">
    <text evidence="12">Component of the replication restart primosome.</text>
</comment>
<keyword evidence="7 12" id="KW-0862">Zinc</keyword>
<dbReference type="Proteomes" id="UP000317935">
    <property type="component" value="Chromosome"/>
</dbReference>
<dbReference type="GeneID" id="56927957"/>
<evidence type="ECO:0000256" key="4">
    <source>
        <dbReference type="ARBA" id="ARBA00022741"/>
    </source>
</evidence>
<evidence type="ECO:0000256" key="3">
    <source>
        <dbReference type="ARBA" id="ARBA00022723"/>
    </source>
</evidence>
<dbReference type="Gene3D" id="3.40.50.300">
    <property type="entry name" value="P-loop containing nucleotide triphosphate hydrolases"/>
    <property type="match status" value="2"/>
</dbReference>
<dbReference type="HAMAP" id="MF_00983">
    <property type="entry name" value="PriA"/>
    <property type="match status" value="1"/>
</dbReference>
<dbReference type="RefSeq" id="WP_006564241.1">
    <property type="nucleotide sequence ID" value="NZ_AP019774.1"/>
</dbReference>
<dbReference type="Pfam" id="PF00270">
    <property type="entry name" value="DEAD"/>
    <property type="match status" value="1"/>
</dbReference>
<feature type="binding site" evidence="12">
    <location>
        <position position="383"/>
    </location>
    <ligand>
        <name>Zn(2+)</name>
        <dbReference type="ChEBI" id="CHEBI:29105"/>
        <label>1</label>
    </ligand>
</feature>
<keyword evidence="10 12" id="KW-0413">Isomerase</keyword>
<dbReference type="FunFam" id="3.40.50.300:FF:000489">
    <property type="entry name" value="Primosome assembly protein PriA"/>
    <property type="match status" value="1"/>
</dbReference>
<keyword evidence="9 12" id="KW-0238">DNA-binding</keyword>
<dbReference type="SMART" id="SM00490">
    <property type="entry name" value="HELICc"/>
    <property type="match status" value="1"/>
</dbReference>
<proteinExistence type="inferred from homology"/>
<name>A0A6J4CVL7_9HELI</name>
<dbReference type="GO" id="GO:0006310">
    <property type="term" value="P:DNA recombination"/>
    <property type="evidence" value="ECO:0007669"/>
    <property type="project" value="InterPro"/>
</dbReference>
<dbReference type="EMBL" id="AP019774">
    <property type="protein sequence ID" value="BCD69456.1"/>
    <property type="molecule type" value="Genomic_DNA"/>
</dbReference>
<feature type="binding site" evidence="12">
    <location>
        <position position="340"/>
    </location>
    <ligand>
        <name>Zn(2+)</name>
        <dbReference type="ChEBI" id="CHEBI:29105"/>
        <label>1</label>
    </ligand>
</feature>
<sequence>MIDRFYSVAPLKHHLKPLTYKSQTPLAKGDLVQITLRKSRLKGVVLQECEKPPFDCVLATSELTYFNAHQMLLLEFIAKYYCCSPGLVASLFIPFNKNNPPSNPISIPFEINPLSFAQNQALEALKPHKSALLFGNTGSGKTQIYIHLILEKLQKNQTVIVLVPEIALTSQTQKALIKTFANQVGLWHSKLNSKQKQELLKQLALGQIRVVVGTRSALFLPMPNLGLILIDEEHDQAYKASQAPYYNARDIALYLSSKMPIQVILGSATPHVRSYYLAKKNQTLVRLKGRFFNTSKEILFEENKTTLSQNLLECLTKSLEKKEQSMIFLPTRASFKKLLCYSCGNGVQCPFCSVNMSLHLKEKCMRCHYCQHQLEIPKVCPTCKQPTLAGKRIGTQQLKSELETQLPQARIGILDKDHTHTALQIQNILDAFNRQELDILIGTQMLAKGHDYPKVNLAIILGLDEVLNNGSYRSLEDGVSLMHQIAGRSARKEHGKVLIQTLNAAFLKRYIQDYEDFLKDELQTRMPHFPPFMRLAQIEFRNKDALIAQENMQTSLKMLQTLLDQNKGVQVLGSGCARVAKIAGKYRYQILLSASSTLGLHQVLHNLQEHAKGIFKIDVDPLDI</sequence>
<dbReference type="InterPro" id="IPR041222">
    <property type="entry name" value="PriA_3primeBD"/>
</dbReference>
<keyword evidence="5 12" id="KW-0378">Hydrolase</keyword>
<feature type="binding site" evidence="12">
    <location>
        <position position="343"/>
    </location>
    <ligand>
        <name>Zn(2+)</name>
        <dbReference type="ChEBI" id="CHEBI:29105"/>
        <label>1</label>
    </ligand>
</feature>
<feature type="binding site" evidence="12">
    <location>
        <position position="367"/>
    </location>
    <ligand>
        <name>Zn(2+)</name>
        <dbReference type="ChEBI" id="CHEBI:29105"/>
        <label>2</label>
    </ligand>
</feature>
<evidence type="ECO:0000313" key="17">
    <source>
        <dbReference type="Proteomes" id="UP000317935"/>
    </source>
</evidence>
<dbReference type="GO" id="GO:0003677">
    <property type="term" value="F:DNA binding"/>
    <property type="evidence" value="ECO:0007669"/>
    <property type="project" value="UniProtKB-UniRule"/>
</dbReference>
<evidence type="ECO:0000313" key="15">
    <source>
        <dbReference type="EMBL" id="BCD45062.1"/>
    </source>
</evidence>
<dbReference type="InterPro" id="IPR005259">
    <property type="entry name" value="PriA"/>
</dbReference>
<comment type="cofactor">
    <cofactor evidence="12">
        <name>Zn(2+)</name>
        <dbReference type="ChEBI" id="CHEBI:29105"/>
    </cofactor>
    <text evidence="12">Binds 2 zinc ions per subunit.</text>
</comment>
<dbReference type="GO" id="GO:0008270">
    <property type="term" value="F:zinc ion binding"/>
    <property type="evidence" value="ECO:0007669"/>
    <property type="project" value="UniProtKB-UniRule"/>
</dbReference>
<accession>A0A6J4CVL7</accession>
<evidence type="ECO:0000256" key="9">
    <source>
        <dbReference type="ARBA" id="ARBA00023125"/>
    </source>
</evidence>
<dbReference type="AlphaFoldDB" id="A0A6J4CVL7"/>
<evidence type="ECO:0000256" key="11">
    <source>
        <dbReference type="ARBA" id="ARBA00048988"/>
    </source>
</evidence>
<comment type="catalytic activity">
    <reaction evidence="12">
        <text>Couples ATP hydrolysis with the unwinding of duplex DNA by translocating in the 3'-5' direction.</text>
        <dbReference type="EC" id="5.6.2.4"/>
    </reaction>
</comment>
<dbReference type="Pfam" id="PF00271">
    <property type="entry name" value="Helicase_C"/>
    <property type="match status" value="1"/>
</dbReference>
<dbReference type="GO" id="GO:0043138">
    <property type="term" value="F:3'-5' DNA helicase activity"/>
    <property type="evidence" value="ECO:0007669"/>
    <property type="project" value="UniProtKB-EC"/>
</dbReference>
<evidence type="ECO:0000259" key="14">
    <source>
        <dbReference type="PROSITE" id="PS51194"/>
    </source>
</evidence>
<dbReference type="PROSITE" id="PS51194">
    <property type="entry name" value="HELICASE_CTER"/>
    <property type="match status" value="1"/>
</dbReference>
<dbReference type="InterPro" id="IPR042115">
    <property type="entry name" value="PriA_3primeBD_sf"/>
</dbReference>
<comment type="similarity">
    <text evidence="12">Belongs to the helicase family. PriA subfamily.</text>
</comment>
<evidence type="ECO:0000259" key="13">
    <source>
        <dbReference type="PROSITE" id="PS51192"/>
    </source>
</evidence>
<keyword evidence="2 12" id="KW-0235">DNA replication</keyword>
<evidence type="ECO:0000256" key="12">
    <source>
        <dbReference type="HAMAP-Rule" id="MF_00983"/>
    </source>
</evidence>
<dbReference type="NCBIfam" id="NF004069">
    <property type="entry name" value="PRK05580.2-1"/>
    <property type="match status" value="1"/>
</dbReference>
<feature type="binding site" evidence="12">
    <location>
        <position position="370"/>
    </location>
    <ligand>
        <name>Zn(2+)</name>
        <dbReference type="ChEBI" id="CHEBI:29105"/>
        <label>2</label>
    </ligand>
</feature>
<comment type="function">
    <text evidence="12">Initiates the restart of stalled replication forks, which reloads the replicative helicase on sites other than the origin of replication. Recognizes and binds to abandoned replication forks and remodels them to uncover a helicase loading site. Promotes assembly of the primosome at these replication forks.</text>
</comment>
<evidence type="ECO:0000256" key="10">
    <source>
        <dbReference type="ARBA" id="ARBA00023235"/>
    </source>
</evidence>
<dbReference type="InterPro" id="IPR014001">
    <property type="entry name" value="Helicase_ATP-bd"/>
</dbReference>
<keyword evidence="4 12" id="KW-0547">Nucleotide-binding</keyword>
<dbReference type="GO" id="GO:0006270">
    <property type="term" value="P:DNA replication initiation"/>
    <property type="evidence" value="ECO:0007669"/>
    <property type="project" value="TreeGrafter"/>
</dbReference>
<dbReference type="InterPro" id="IPR040498">
    <property type="entry name" value="PriA_CRR"/>
</dbReference>
<evidence type="ECO:0000256" key="6">
    <source>
        <dbReference type="ARBA" id="ARBA00022806"/>
    </source>
</evidence>
<dbReference type="Pfam" id="PF18319">
    <property type="entry name" value="Zn_ribbon_PriA"/>
    <property type="match status" value="1"/>
</dbReference>
<dbReference type="GO" id="GO:1990077">
    <property type="term" value="C:primosome complex"/>
    <property type="evidence" value="ECO:0007669"/>
    <property type="project" value="UniProtKB-UniRule"/>
</dbReference>